<evidence type="ECO:0000256" key="3">
    <source>
        <dbReference type="ARBA" id="ARBA00037678"/>
    </source>
</evidence>
<dbReference type="EMBL" id="BAABJR010000023">
    <property type="protein sequence ID" value="GAA5215796.1"/>
    <property type="molecule type" value="Genomic_DNA"/>
</dbReference>
<dbReference type="PANTHER" id="PTHR43401">
    <property type="entry name" value="L-THREONINE 3-DEHYDROGENASE"/>
    <property type="match status" value="1"/>
</dbReference>
<evidence type="ECO:0000256" key="5">
    <source>
        <dbReference type="ARBA" id="ARBA00038004"/>
    </source>
</evidence>
<dbReference type="Gene3D" id="3.40.50.720">
    <property type="entry name" value="NAD(P)-binding Rossmann-like Domain"/>
    <property type="match status" value="1"/>
</dbReference>
<dbReference type="Pfam" id="PF00107">
    <property type="entry name" value="ADH_zinc_N"/>
    <property type="match status" value="1"/>
</dbReference>
<dbReference type="Gene3D" id="3.90.180.10">
    <property type="entry name" value="Medium-chain alcohol dehydrogenases, catalytic domain"/>
    <property type="match status" value="1"/>
</dbReference>
<comment type="function">
    <text evidence="3">Catalyzes the oxidation of 2-deoxy-scyllo-inosamine (DOIA) with NAD(+) or NADP(+), forming 3-amino-2,3-dideoxy-scyllo-inosose (amino-DOI).</text>
</comment>
<keyword evidence="10" id="KW-0812">Transmembrane</keyword>
<evidence type="ECO:0000256" key="10">
    <source>
        <dbReference type="SAM" id="Phobius"/>
    </source>
</evidence>
<protein>
    <recommendedName>
        <fullName evidence="7">2-deoxy-scyllo-inosamine dehydrogenase</fullName>
        <ecNumber evidence="6">1.1.1.329</ecNumber>
    </recommendedName>
</protein>
<evidence type="ECO:0000256" key="4">
    <source>
        <dbReference type="ARBA" id="ARBA00037908"/>
    </source>
</evidence>
<comment type="similarity">
    <text evidence="5">Belongs to the zinc-containing alcohol dehydrogenase family. DOIA dehydrogenase subfamily.</text>
</comment>
<keyword evidence="10" id="KW-0472">Membrane</keyword>
<evidence type="ECO:0000256" key="1">
    <source>
        <dbReference type="ARBA" id="ARBA00001947"/>
    </source>
</evidence>
<comment type="cofactor">
    <cofactor evidence="1">
        <name>Zn(2+)</name>
        <dbReference type="ChEBI" id="CHEBI:29105"/>
    </cofactor>
</comment>
<evidence type="ECO:0000259" key="12">
    <source>
        <dbReference type="Pfam" id="PF08240"/>
    </source>
</evidence>
<dbReference type="SUPFAM" id="SSF50129">
    <property type="entry name" value="GroES-like"/>
    <property type="match status" value="1"/>
</dbReference>
<keyword evidence="2" id="KW-0560">Oxidoreductase</keyword>
<dbReference type="InterPro" id="IPR011032">
    <property type="entry name" value="GroES-like_sf"/>
</dbReference>
<dbReference type="Pfam" id="PF08240">
    <property type="entry name" value="ADH_N"/>
    <property type="match status" value="1"/>
</dbReference>
<comment type="catalytic activity">
    <reaction evidence="9">
        <text>2-deoxy-scyllo-inosamine + NADP(+) = 3-amino-2,3-dideoxy-scyllo-inosose + NADPH + H(+)</text>
        <dbReference type="Rhea" id="RHEA:33879"/>
        <dbReference type="ChEBI" id="CHEBI:15378"/>
        <dbReference type="ChEBI" id="CHEBI:57783"/>
        <dbReference type="ChEBI" id="CHEBI:58349"/>
        <dbReference type="ChEBI" id="CHEBI:65002"/>
        <dbReference type="ChEBI" id="CHEBI:65003"/>
        <dbReference type="EC" id="1.1.1.329"/>
    </reaction>
</comment>
<accession>A0ABP9TES6</accession>
<comment type="pathway">
    <text evidence="4">Metabolic intermediate biosynthesis; 2-deoxystreptamine biosynthesis; 2-deoxystreptamine from D-glucose 6-phosphate: step 3/4.</text>
</comment>
<dbReference type="PANTHER" id="PTHR43401:SF2">
    <property type="entry name" value="L-THREONINE 3-DEHYDROGENASE"/>
    <property type="match status" value="1"/>
</dbReference>
<comment type="caution">
    <text evidence="13">The sequence shown here is derived from an EMBL/GenBank/DDBJ whole genome shotgun (WGS) entry which is preliminary data.</text>
</comment>
<evidence type="ECO:0000256" key="2">
    <source>
        <dbReference type="ARBA" id="ARBA00023002"/>
    </source>
</evidence>
<evidence type="ECO:0000256" key="9">
    <source>
        <dbReference type="ARBA" id="ARBA00049085"/>
    </source>
</evidence>
<proteinExistence type="inferred from homology"/>
<dbReference type="InterPro" id="IPR013154">
    <property type="entry name" value="ADH-like_N"/>
</dbReference>
<dbReference type="InterPro" id="IPR050129">
    <property type="entry name" value="Zn_alcohol_dh"/>
</dbReference>
<dbReference type="Proteomes" id="UP001499878">
    <property type="component" value="Unassembled WGS sequence"/>
</dbReference>
<name>A0ABP9TES6_9ACTN</name>
<feature type="domain" description="Alcohol dehydrogenase-like N-terminal" evidence="12">
    <location>
        <begin position="28"/>
        <end position="147"/>
    </location>
</feature>
<feature type="transmembrane region" description="Helical" evidence="10">
    <location>
        <begin position="178"/>
        <end position="197"/>
    </location>
</feature>
<dbReference type="SUPFAM" id="SSF51735">
    <property type="entry name" value="NAD(P)-binding Rossmann-fold domains"/>
    <property type="match status" value="1"/>
</dbReference>
<organism evidence="13 14">
    <name type="scientific">Streptomyces thinghirensis</name>
    <dbReference type="NCBI Taxonomy" id="551547"/>
    <lineage>
        <taxon>Bacteria</taxon>
        <taxon>Bacillati</taxon>
        <taxon>Actinomycetota</taxon>
        <taxon>Actinomycetes</taxon>
        <taxon>Kitasatosporales</taxon>
        <taxon>Streptomycetaceae</taxon>
        <taxon>Streptomyces</taxon>
    </lineage>
</organism>
<comment type="catalytic activity">
    <reaction evidence="8">
        <text>2-deoxy-scyllo-inosamine + NAD(+) = 3-amino-2,3-dideoxy-scyllo-inosose + NADH + H(+)</text>
        <dbReference type="Rhea" id="RHEA:33883"/>
        <dbReference type="ChEBI" id="CHEBI:15378"/>
        <dbReference type="ChEBI" id="CHEBI:57540"/>
        <dbReference type="ChEBI" id="CHEBI:57945"/>
        <dbReference type="ChEBI" id="CHEBI:65002"/>
        <dbReference type="ChEBI" id="CHEBI:65003"/>
        <dbReference type="EC" id="1.1.1.329"/>
    </reaction>
</comment>
<dbReference type="EC" id="1.1.1.329" evidence="6"/>
<evidence type="ECO:0000256" key="8">
    <source>
        <dbReference type="ARBA" id="ARBA00048685"/>
    </source>
</evidence>
<dbReference type="InterPro" id="IPR036291">
    <property type="entry name" value="NAD(P)-bd_dom_sf"/>
</dbReference>
<dbReference type="RefSeq" id="WP_345636881.1">
    <property type="nucleotide sequence ID" value="NZ_BAABJR010000023.1"/>
</dbReference>
<keyword evidence="10" id="KW-1133">Transmembrane helix</keyword>
<evidence type="ECO:0000256" key="6">
    <source>
        <dbReference type="ARBA" id="ARBA00039102"/>
    </source>
</evidence>
<evidence type="ECO:0000313" key="14">
    <source>
        <dbReference type="Proteomes" id="UP001499878"/>
    </source>
</evidence>
<evidence type="ECO:0000259" key="11">
    <source>
        <dbReference type="Pfam" id="PF00107"/>
    </source>
</evidence>
<evidence type="ECO:0000313" key="13">
    <source>
        <dbReference type="EMBL" id="GAA5215796.1"/>
    </source>
</evidence>
<feature type="domain" description="Alcohol dehydrogenase-like C-terminal" evidence="11">
    <location>
        <begin position="185"/>
        <end position="312"/>
    </location>
</feature>
<gene>
    <name evidence="13" type="ORF">GCM10023323_66250</name>
</gene>
<evidence type="ECO:0000256" key="7">
    <source>
        <dbReference type="ARBA" id="ARBA00039387"/>
    </source>
</evidence>
<sequence>MAETMRAAVYHGVRDIRVEDAPVPAPRDGEALIAVRRNGICGTDATEWAKGPVMVPLAERHPASGHLGPMIPGHEFVGEVVDVRGEVHVRAGDIVASGAGVWCGACDRCAQGRTNVCRRYYTLGLNAHGGLAEYVAVPAHTLRPVPEGLSLDHAGMAQPLAVGLHAARRAGARRGDRVVVIGAGAIGTFVLAGLQHLHTADVTVIDLPGPKLARALELGATRTLSAHEDVVALVLEETAGVGADVVIEASGAPGQYENALAMVATGGRVLAVGLPKEKPTVDIFALALREITIDSTVAHICDEDLRPALEILATGPLGSLLLDEVIPLERLVDSGLERLANGSVDGKILVDPTAHS</sequence>
<dbReference type="InterPro" id="IPR013149">
    <property type="entry name" value="ADH-like_C"/>
</dbReference>
<reference evidence="14" key="1">
    <citation type="journal article" date="2019" name="Int. J. Syst. Evol. Microbiol.">
        <title>The Global Catalogue of Microorganisms (GCM) 10K type strain sequencing project: providing services to taxonomists for standard genome sequencing and annotation.</title>
        <authorList>
            <consortium name="The Broad Institute Genomics Platform"/>
            <consortium name="The Broad Institute Genome Sequencing Center for Infectious Disease"/>
            <person name="Wu L."/>
            <person name="Ma J."/>
        </authorList>
    </citation>
    <scope>NUCLEOTIDE SEQUENCE [LARGE SCALE GENOMIC DNA]</scope>
    <source>
        <strain evidence="14">JCM 18306</strain>
    </source>
</reference>
<keyword evidence="14" id="KW-1185">Reference proteome</keyword>